<keyword evidence="2" id="KW-1133">Transmembrane helix</keyword>
<feature type="compositionally biased region" description="Low complexity" evidence="1">
    <location>
        <begin position="88"/>
        <end position="100"/>
    </location>
</feature>
<feature type="compositionally biased region" description="Low complexity" evidence="1">
    <location>
        <begin position="123"/>
        <end position="175"/>
    </location>
</feature>
<keyword evidence="2" id="KW-0812">Transmembrane</keyword>
<keyword evidence="2" id="KW-0472">Membrane</keyword>
<gene>
    <name evidence="3" type="ORF">EDD27_0443</name>
</gene>
<proteinExistence type="predicted"/>
<evidence type="ECO:0000256" key="2">
    <source>
        <dbReference type="SAM" id="Phobius"/>
    </source>
</evidence>
<feature type="region of interest" description="Disordered" evidence="1">
    <location>
        <begin position="1"/>
        <end position="37"/>
    </location>
</feature>
<name>A0A438LXC3_9ACTN</name>
<reference evidence="3 4" key="1">
    <citation type="submission" date="2019-01" db="EMBL/GenBank/DDBJ databases">
        <title>Sequencing the genomes of 1000 actinobacteria strains.</title>
        <authorList>
            <person name="Klenk H.-P."/>
        </authorList>
    </citation>
    <scope>NUCLEOTIDE SEQUENCE [LARGE SCALE GENOMIC DNA]</scope>
    <source>
        <strain evidence="3 4">DSM 43925</strain>
    </source>
</reference>
<feature type="compositionally biased region" description="Polar residues" evidence="1">
    <location>
        <begin position="63"/>
        <end position="84"/>
    </location>
</feature>
<dbReference type="OrthoDB" id="3543788at2"/>
<dbReference type="RefSeq" id="WP_127930824.1">
    <property type="nucleotide sequence ID" value="NZ_SAUN01000001.1"/>
</dbReference>
<accession>A0A438LXC3</accession>
<dbReference type="EMBL" id="SAUN01000001">
    <property type="protein sequence ID" value="RVX38150.1"/>
    <property type="molecule type" value="Genomic_DNA"/>
</dbReference>
<dbReference type="AlphaFoldDB" id="A0A438LXC3"/>
<feature type="transmembrane region" description="Helical" evidence="2">
    <location>
        <begin position="40"/>
        <end position="61"/>
    </location>
</feature>
<evidence type="ECO:0000313" key="4">
    <source>
        <dbReference type="Proteomes" id="UP000284824"/>
    </source>
</evidence>
<organism evidence="3 4">
    <name type="scientific">Nonomuraea polychroma</name>
    <dbReference type="NCBI Taxonomy" id="46176"/>
    <lineage>
        <taxon>Bacteria</taxon>
        <taxon>Bacillati</taxon>
        <taxon>Actinomycetota</taxon>
        <taxon>Actinomycetes</taxon>
        <taxon>Streptosporangiales</taxon>
        <taxon>Streptosporangiaceae</taxon>
        <taxon>Nonomuraea</taxon>
    </lineage>
</organism>
<evidence type="ECO:0000313" key="3">
    <source>
        <dbReference type="EMBL" id="RVX38150.1"/>
    </source>
</evidence>
<protein>
    <submittedName>
        <fullName evidence="3">Uncharacterized protein</fullName>
    </submittedName>
</protein>
<feature type="region of interest" description="Disordered" evidence="1">
    <location>
        <begin position="60"/>
        <end position="186"/>
    </location>
</feature>
<sequence>MQDPSEPDRHEILSGPGDVRLAQRSDGRGAEPPKNKKKTIAIAASALVAVLAAGGVGYMLAANPTTPATQQGNGGPATSQSADPNVQGDDATVGDVATDAPNNDLPDDGSMGDADTDTGTGGDPVADTGSDTGSDSSTGSRGTQTGTGGQRPSTSSPTKAPQEPAADNPADGPAGELSGQCATSGC</sequence>
<keyword evidence="4" id="KW-1185">Reference proteome</keyword>
<dbReference type="Proteomes" id="UP000284824">
    <property type="component" value="Unassembled WGS sequence"/>
</dbReference>
<comment type="caution">
    <text evidence="3">The sequence shown here is derived from an EMBL/GenBank/DDBJ whole genome shotgun (WGS) entry which is preliminary data.</text>
</comment>
<feature type="compositionally biased region" description="Basic and acidic residues" evidence="1">
    <location>
        <begin position="1"/>
        <end position="12"/>
    </location>
</feature>
<evidence type="ECO:0000256" key="1">
    <source>
        <dbReference type="SAM" id="MobiDB-lite"/>
    </source>
</evidence>
<feature type="compositionally biased region" description="Basic and acidic residues" evidence="1">
    <location>
        <begin position="21"/>
        <end position="34"/>
    </location>
</feature>